<dbReference type="PANTHER" id="PTHR37981">
    <property type="entry name" value="LIPASE 2"/>
    <property type="match status" value="1"/>
</dbReference>
<evidence type="ECO:0000313" key="7">
    <source>
        <dbReference type="Proteomes" id="UP000682416"/>
    </source>
</evidence>
<feature type="transmembrane region" description="Helical" evidence="4">
    <location>
        <begin position="91"/>
        <end position="109"/>
    </location>
</feature>
<feature type="domain" description="SGNH hydrolase-type esterase" evidence="5">
    <location>
        <begin position="162"/>
        <end position="411"/>
    </location>
</feature>
<feature type="disulfide bond" evidence="2">
    <location>
        <begin position="185"/>
        <end position="211"/>
    </location>
</feature>
<gene>
    <name evidence="6" type="ORF">KGD82_20050</name>
</gene>
<feature type="compositionally biased region" description="Low complexity" evidence="3">
    <location>
        <begin position="474"/>
        <end position="483"/>
    </location>
</feature>
<organism evidence="6 7">
    <name type="scientific">Nocardiopsis eucommiae</name>
    <dbReference type="NCBI Taxonomy" id="2831970"/>
    <lineage>
        <taxon>Bacteria</taxon>
        <taxon>Bacillati</taxon>
        <taxon>Actinomycetota</taxon>
        <taxon>Actinomycetes</taxon>
        <taxon>Streptosporangiales</taxon>
        <taxon>Nocardiopsidaceae</taxon>
        <taxon>Nocardiopsis</taxon>
    </lineage>
</organism>
<keyword evidence="4" id="KW-1133">Transmembrane helix</keyword>
<dbReference type="Proteomes" id="UP000682416">
    <property type="component" value="Chromosome"/>
</dbReference>
<evidence type="ECO:0000256" key="4">
    <source>
        <dbReference type="SAM" id="Phobius"/>
    </source>
</evidence>
<dbReference type="GO" id="GO:0019433">
    <property type="term" value="P:triglyceride catabolic process"/>
    <property type="evidence" value="ECO:0007669"/>
    <property type="project" value="TreeGrafter"/>
</dbReference>
<feature type="active site" evidence="1">
    <location>
        <position position="404"/>
    </location>
</feature>
<feature type="region of interest" description="Disordered" evidence="3">
    <location>
        <begin position="447"/>
        <end position="483"/>
    </location>
</feature>
<dbReference type="GO" id="GO:0004806">
    <property type="term" value="F:triacylglycerol lipase activity"/>
    <property type="evidence" value="ECO:0007669"/>
    <property type="project" value="TreeGrafter"/>
</dbReference>
<feature type="compositionally biased region" description="Acidic residues" evidence="3">
    <location>
        <begin position="462"/>
        <end position="473"/>
    </location>
</feature>
<feature type="region of interest" description="Disordered" evidence="3">
    <location>
        <begin position="1"/>
        <end position="83"/>
    </location>
</feature>
<feature type="compositionally biased region" description="Basic and acidic residues" evidence="3">
    <location>
        <begin position="34"/>
        <end position="50"/>
    </location>
</feature>
<accession>A0A975L7W9</accession>
<dbReference type="CDD" id="cd01823">
    <property type="entry name" value="SEST_like"/>
    <property type="match status" value="1"/>
</dbReference>
<feature type="disulfide bond" evidence="2">
    <location>
        <begin position="258"/>
        <end position="270"/>
    </location>
</feature>
<evidence type="ECO:0000256" key="1">
    <source>
        <dbReference type="PIRSR" id="PIRSR637460-1"/>
    </source>
</evidence>
<dbReference type="Pfam" id="PF13472">
    <property type="entry name" value="Lipase_GDSL_2"/>
    <property type="match status" value="1"/>
</dbReference>
<keyword evidence="2" id="KW-1015">Disulfide bond</keyword>
<dbReference type="InterPro" id="IPR036514">
    <property type="entry name" value="SGNH_hydro_sf"/>
</dbReference>
<feature type="compositionally biased region" description="Basic and acidic residues" evidence="3">
    <location>
        <begin position="1"/>
        <end position="15"/>
    </location>
</feature>
<evidence type="ECO:0000256" key="3">
    <source>
        <dbReference type="SAM" id="MobiDB-lite"/>
    </source>
</evidence>
<dbReference type="PANTHER" id="PTHR37981:SF1">
    <property type="entry name" value="SGNH HYDROLASE-TYPE ESTERASE DOMAIN-CONTAINING PROTEIN"/>
    <property type="match status" value="1"/>
</dbReference>
<keyword evidence="7" id="KW-1185">Reference proteome</keyword>
<dbReference type="AlphaFoldDB" id="A0A975L7W9"/>
<keyword evidence="4" id="KW-0472">Membrane</keyword>
<dbReference type="SUPFAM" id="SSF52266">
    <property type="entry name" value="SGNH hydrolase"/>
    <property type="match status" value="1"/>
</dbReference>
<protein>
    <submittedName>
        <fullName evidence="6">SGNH/GDSL hydrolase family protein</fullName>
    </submittedName>
</protein>
<feature type="active site" description="Nucleophile" evidence="1">
    <location>
        <position position="165"/>
    </location>
</feature>
<proteinExistence type="predicted"/>
<name>A0A975L7W9_9ACTN</name>
<evidence type="ECO:0000256" key="2">
    <source>
        <dbReference type="PIRSR" id="PIRSR637460-2"/>
    </source>
</evidence>
<reference evidence="6" key="1">
    <citation type="submission" date="2021-05" db="EMBL/GenBank/DDBJ databases">
        <authorList>
            <person name="Kaiqin L."/>
            <person name="Jian G."/>
        </authorList>
    </citation>
    <scope>NUCLEOTIDE SEQUENCE</scope>
    <source>
        <strain evidence="6">HDS5</strain>
    </source>
</reference>
<dbReference type="EMBL" id="CP074402">
    <property type="protein sequence ID" value="QVJ00775.1"/>
    <property type="molecule type" value="Genomic_DNA"/>
</dbReference>
<evidence type="ECO:0000259" key="5">
    <source>
        <dbReference type="Pfam" id="PF13472"/>
    </source>
</evidence>
<dbReference type="Gene3D" id="3.40.50.1110">
    <property type="entry name" value="SGNH hydrolase"/>
    <property type="match status" value="1"/>
</dbReference>
<dbReference type="InterPro" id="IPR037460">
    <property type="entry name" value="SEST-like"/>
</dbReference>
<evidence type="ECO:0000313" key="6">
    <source>
        <dbReference type="EMBL" id="QVJ00775.1"/>
    </source>
</evidence>
<feature type="compositionally biased region" description="Polar residues" evidence="3">
    <location>
        <begin position="51"/>
        <end position="63"/>
    </location>
</feature>
<keyword evidence="6" id="KW-0378">Hydrolase</keyword>
<dbReference type="KEGG" id="nec:KGD82_20050"/>
<dbReference type="InterPro" id="IPR013830">
    <property type="entry name" value="SGNH_hydro"/>
</dbReference>
<sequence length="483" mass="52335">MSARDGDPREPREPEGPEDPAATSASGEPVNGPEQDRTETSEASGQDRTEVSGTAESPETSEASDPDASGSTAPDDGDAGVRARRVRRRRVSLVTVSVLVLALVAVLAVPTSRDALLRLWCDATGGVCPGEPLPPITEDEEEDWRVRMDPKDAALWGNYVSLGDSYSSGDGAGEYEEGTAEPGECWRSEHAYPRVIEEEFSFDGALGFYACSSHKGSDMLSQVGTPESQIERVTEHTSLVTVGIGGNDLGFIPVLRTCIMRMPLLERTACTDQEEEVTERMDAFEDTLTEVLTEIRDRAPDARVLVLGYPRLFPEQPPGMYYTLSQSDQLWLNTVAQRFNDRIRDTAYQVDGDVYGARQVGSVEFVNVFTALKGHEVSEDDAWLNGIVLGQLGEGLRVDRASFHPTAEGQRSIAERVRLQIEEGPERVLFTSRETLDKVDAEVLHTELGGPLDPVNAVPGSDDTDEAEADEEGNGATEAGAGS</sequence>
<keyword evidence="4" id="KW-0812">Transmembrane</keyword>